<dbReference type="EMBL" id="BHVU01000090">
    <property type="protein sequence ID" value="GCA93173.1"/>
    <property type="molecule type" value="Genomic_DNA"/>
</dbReference>
<gene>
    <name evidence="1" type="ORF">MAE30S32_18250</name>
</gene>
<protein>
    <recommendedName>
        <fullName evidence="3">CopG family transcriptional regulator</fullName>
    </recommendedName>
</protein>
<evidence type="ECO:0008006" key="3">
    <source>
        <dbReference type="Google" id="ProtNLM"/>
    </source>
</evidence>
<reference evidence="1 2" key="1">
    <citation type="journal article" date="2019" name="Appl. Environ. Microbiol.">
        <title>Co-occurrence of broad and narrow host-range viruses infecting the toxic bloom-forming cyanobacterium Microcystis aeruginosa.</title>
        <authorList>
            <person name="Morimoto D."/>
            <person name="Tominaga K."/>
            <person name="Nishimura Y."/>
            <person name="Yoshida N."/>
            <person name="Kimura S."/>
            <person name="Sako Y."/>
            <person name="Yoshida T."/>
        </authorList>
    </citation>
    <scope>NUCLEOTIDE SEQUENCE [LARGE SCALE GENOMIC DNA]</scope>
    <source>
        <strain evidence="1 2">11-30S32</strain>
    </source>
</reference>
<name>A0A510PIB5_MICAE</name>
<sequence length="76" mass="8766">MAMSKKVSITLDDEVLEFVDRLASNRSSFINDVLWQEKRRVFMKELEEAYKDQANDPEMQAEISVWDIVVGDGLNA</sequence>
<organism evidence="1 2">
    <name type="scientific">Microcystis aeruginosa 11-30S32</name>
    <dbReference type="NCBI Taxonomy" id="2358142"/>
    <lineage>
        <taxon>Bacteria</taxon>
        <taxon>Bacillati</taxon>
        <taxon>Cyanobacteriota</taxon>
        <taxon>Cyanophyceae</taxon>
        <taxon>Oscillatoriophycideae</taxon>
        <taxon>Chroococcales</taxon>
        <taxon>Microcystaceae</taxon>
        <taxon>Microcystis</taxon>
    </lineage>
</organism>
<comment type="caution">
    <text evidence="1">The sequence shown here is derived from an EMBL/GenBank/DDBJ whole genome shotgun (WGS) entry which is preliminary data.</text>
</comment>
<accession>A0A510PIB5</accession>
<evidence type="ECO:0000313" key="1">
    <source>
        <dbReference type="EMBL" id="GCA93173.1"/>
    </source>
</evidence>
<proteinExistence type="predicted"/>
<dbReference type="AlphaFoldDB" id="A0A510PIB5"/>
<evidence type="ECO:0000313" key="2">
    <source>
        <dbReference type="Proteomes" id="UP000321223"/>
    </source>
</evidence>
<dbReference type="Proteomes" id="UP000321223">
    <property type="component" value="Unassembled WGS sequence"/>
</dbReference>